<keyword evidence="3" id="KW-1185">Reference proteome</keyword>
<evidence type="ECO:0008006" key="4">
    <source>
        <dbReference type="Google" id="ProtNLM"/>
    </source>
</evidence>
<protein>
    <recommendedName>
        <fullName evidence="4">Secreted protein</fullName>
    </recommendedName>
</protein>
<feature type="signal peptide" evidence="1">
    <location>
        <begin position="1"/>
        <end position="23"/>
    </location>
</feature>
<name>A0A6G1GZ78_9PEZI</name>
<reference evidence="2" key="1">
    <citation type="journal article" date="2020" name="Stud. Mycol.">
        <title>101 Dothideomycetes genomes: a test case for predicting lifestyles and emergence of pathogens.</title>
        <authorList>
            <person name="Haridas S."/>
            <person name="Albert R."/>
            <person name="Binder M."/>
            <person name="Bloem J."/>
            <person name="Labutti K."/>
            <person name="Salamov A."/>
            <person name="Andreopoulos B."/>
            <person name="Baker S."/>
            <person name="Barry K."/>
            <person name="Bills G."/>
            <person name="Bluhm B."/>
            <person name="Cannon C."/>
            <person name="Castanera R."/>
            <person name="Culley D."/>
            <person name="Daum C."/>
            <person name="Ezra D."/>
            <person name="Gonzalez J."/>
            <person name="Henrissat B."/>
            <person name="Kuo A."/>
            <person name="Liang C."/>
            <person name="Lipzen A."/>
            <person name="Lutzoni F."/>
            <person name="Magnuson J."/>
            <person name="Mondo S."/>
            <person name="Nolan M."/>
            <person name="Ohm R."/>
            <person name="Pangilinan J."/>
            <person name="Park H.-J."/>
            <person name="Ramirez L."/>
            <person name="Alfaro M."/>
            <person name="Sun H."/>
            <person name="Tritt A."/>
            <person name="Yoshinaga Y."/>
            <person name="Zwiers L.-H."/>
            <person name="Turgeon B."/>
            <person name="Goodwin S."/>
            <person name="Spatafora J."/>
            <person name="Crous P."/>
            <person name="Grigoriev I."/>
        </authorList>
    </citation>
    <scope>NUCLEOTIDE SEQUENCE</scope>
    <source>
        <strain evidence="2">CBS 113979</strain>
    </source>
</reference>
<dbReference type="Pfam" id="PF04681">
    <property type="entry name" value="Bys1"/>
    <property type="match status" value="1"/>
</dbReference>
<organism evidence="2 3">
    <name type="scientific">Aulographum hederae CBS 113979</name>
    <dbReference type="NCBI Taxonomy" id="1176131"/>
    <lineage>
        <taxon>Eukaryota</taxon>
        <taxon>Fungi</taxon>
        <taxon>Dikarya</taxon>
        <taxon>Ascomycota</taxon>
        <taxon>Pezizomycotina</taxon>
        <taxon>Dothideomycetes</taxon>
        <taxon>Pleosporomycetidae</taxon>
        <taxon>Aulographales</taxon>
        <taxon>Aulographaceae</taxon>
    </lineage>
</organism>
<keyword evidence="1" id="KW-0732">Signal</keyword>
<feature type="chain" id="PRO_5026154724" description="Secreted protein" evidence="1">
    <location>
        <begin position="24"/>
        <end position="177"/>
    </location>
</feature>
<dbReference type="InterPro" id="IPR006771">
    <property type="entry name" value="CetA-like"/>
</dbReference>
<gene>
    <name evidence="2" type="ORF">K402DRAFT_421338</name>
</gene>
<proteinExistence type="predicted"/>
<evidence type="ECO:0000313" key="2">
    <source>
        <dbReference type="EMBL" id="KAF1986112.1"/>
    </source>
</evidence>
<evidence type="ECO:0000256" key="1">
    <source>
        <dbReference type="SAM" id="SignalP"/>
    </source>
</evidence>
<dbReference type="AlphaFoldDB" id="A0A6G1GZ78"/>
<dbReference type="EMBL" id="ML977158">
    <property type="protein sequence ID" value="KAF1986112.1"/>
    <property type="molecule type" value="Genomic_DNA"/>
</dbReference>
<evidence type="ECO:0000313" key="3">
    <source>
        <dbReference type="Proteomes" id="UP000800041"/>
    </source>
</evidence>
<accession>A0A6G1GZ78</accession>
<sequence length="177" mass="19778">MSFLKSALSVMVVVGLTNTMVNAAPVNTTAVLDDPRTVYIENGCDSTVWVRHEWNDIRDPDQIVGIDPHGGKYEHPQRFSDLSKNEGGRDFKLAWGYSDIDSGTKTDQFEYPVTSIGLTYDLSHENGNPMGDIRRHVTTDNGNCAELQCWPGQTAECDWPDKQSTNCPSANLWFFLC</sequence>
<dbReference type="Proteomes" id="UP000800041">
    <property type="component" value="Unassembled WGS sequence"/>
</dbReference>